<sequence>MAAKVMRFNVAEKTMTFPTNATTDSFTRQQLESGGREFLDDVLNRDLGFMRGIPKHDSVLARAAQRTLCNDSPTRQAPRLPHAVRFRTALGSIARNARASACGSRRAFARRKRTHCDGAGE</sequence>
<evidence type="ECO:0000313" key="2">
    <source>
        <dbReference type="Proteomes" id="UP000821866"/>
    </source>
</evidence>
<comment type="caution">
    <text evidence="1">The sequence shown here is derived from an EMBL/GenBank/DDBJ whole genome shotgun (WGS) entry which is preliminary data.</text>
</comment>
<accession>A0A9J6EC51</accession>
<dbReference type="AlphaFoldDB" id="A0A9J6EC51"/>
<keyword evidence="2" id="KW-1185">Reference proteome</keyword>
<protein>
    <submittedName>
        <fullName evidence="1">Uncharacterized protein</fullName>
    </submittedName>
</protein>
<organism evidence="1 2">
    <name type="scientific">Rhipicephalus microplus</name>
    <name type="common">Cattle tick</name>
    <name type="synonym">Boophilus microplus</name>
    <dbReference type="NCBI Taxonomy" id="6941"/>
    <lineage>
        <taxon>Eukaryota</taxon>
        <taxon>Metazoa</taxon>
        <taxon>Ecdysozoa</taxon>
        <taxon>Arthropoda</taxon>
        <taxon>Chelicerata</taxon>
        <taxon>Arachnida</taxon>
        <taxon>Acari</taxon>
        <taxon>Parasitiformes</taxon>
        <taxon>Ixodida</taxon>
        <taxon>Ixodoidea</taxon>
        <taxon>Ixodidae</taxon>
        <taxon>Rhipicephalinae</taxon>
        <taxon>Rhipicephalus</taxon>
        <taxon>Boophilus</taxon>
    </lineage>
</organism>
<dbReference type="Proteomes" id="UP000821866">
    <property type="component" value="Chromosome 3"/>
</dbReference>
<name>A0A9J6EC51_RHIMP</name>
<proteinExistence type="predicted"/>
<gene>
    <name evidence="1" type="ORF">HPB51_021542</name>
</gene>
<evidence type="ECO:0000313" key="1">
    <source>
        <dbReference type="EMBL" id="KAH8031900.1"/>
    </source>
</evidence>
<dbReference type="EMBL" id="JABSTU010000005">
    <property type="protein sequence ID" value="KAH8031900.1"/>
    <property type="molecule type" value="Genomic_DNA"/>
</dbReference>
<reference evidence="1" key="1">
    <citation type="journal article" date="2020" name="Cell">
        <title>Large-Scale Comparative Analyses of Tick Genomes Elucidate Their Genetic Diversity and Vector Capacities.</title>
        <authorList>
            <consortium name="Tick Genome and Microbiome Consortium (TIGMIC)"/>
            <person name="Jia N."/>
            <person name="Wang J."/>
            <person name="Shi W."/>
            <person name="Du L."/>
            <person name="Sun Y."/>
            <person name="Zhan W."/>
            <person name="Jiang J.F."/>
            <person name="Wang Q."/>
            <person name="Zhang B."/>
            <person name="Ji P."/>
            <person name="Bell-Sakyi L."/>
            <person name="Cui X.M."/>
            <person name="Yuan T.T."/>
            <person name="Jiang B.G."/>
            <person name="Yang W.F."/>
            <person name="Lam T.T."/>
            <person name="Chang Q.C."/>
            <person name="Ding S.J."/>
            <person name="Wang X.J."/>
            <person name="Zhu J.G."/>
            <person name="Ruan X.D."/>
            <person name="Zhao L."/>
            <person name="Wei J.T."/>
            <person name="Ye R.Z."/>
            <person name="Que T.C."/>
            <person name="Du C.H."/>
            <person name="Zhou Y.H."/>
            <person name="Cheng J.X."/>
            <person name="Dai P.F."/>
            <person name="Guo W.B."/>
            <person name="Han X.H."/>
            <person name="Huang E.J."/>
            <person name="Li L.F."/>
            <person name="Wei W."/>
            <person name="Gao Y.C."/>
            <person name="Liu J.Z."/>
            <person name="Shao H.Z."/>
            <person name="Wang X."/>
            <person name="Wang C.C."/>
            <person name="Yang T.C."/>
            <person name="Huo Q.B."/>
            <person name="Li W."/>
            <person name="Chen H.Y."/>
            <person name="Chen S.E."/>
            <person name="Zhou L.G."/>
            <person name="Ni X.B."/>
            <person name="Tian J.H."/>
            <person name="Sheng Y."/>
            <person name="Liu T."/>
            <person name="Pan Y.S."/>
            <person name="Xia L.Y."/>
            <person name="Li J."/>
            <person name="Zhao F."/>
            <person name="Cao W.C."/>
        </authorList>
    </citation>
    <scope>NUCLEOTIDE SEQUENCE</scope>
    <source>
        <strain evidence="1">Rmic-2018</strain>
    </source>
</reference>
<reference evidence="1" key="2">
    <citation type="submission" date="2021-09" db="EMBL/GenBank/DDBJ databases">
        <authorList>
            <person name="Jia N."/>
            <person name="Wang J."/>
            <person name="Shi W."/>
            <person name="Du L."/>
            <person name="Sun Y."/>
            <person name="Zhan W."/>
            <person name="Jiang J."/>
            <person name="Wang Q."/>
            <person name="Zhang B."/>
            <person name="Ji P."/>
            <person name="Sakyi L.B."/>
            <person name="Cui X."/>
            <person name="Yuan T."/>
            <person name="Jiang B."/>
            <person name="Yang W."/>
            <person name="Lam T.T.-Y."/>
            <person name="Chang Q."/>
            <person name="Ding S."/>
            <person name="Wang X."/>
            <person name="Zhu J."/>
            <person name="Ruan X."/>
            <person name="Zhao L."/>
            <person name="Wei J."/>
            <person name="Que T."/>
            <person name="Du C."/>
            <person name="Cheng J."/>
            <person name="Dai P."/>
            <person name="Han X."/>
            <person name="Huang E."/>
            <person name="Gao Y."/>
            <person name="Liu J."/>
            <person name="Shao H."/>
            <person name="Ye R."/>
            <person name="Li L."/>
            <person name="Wei W."/>
            <person name="Wang X."/>
            <person name="Wang C."/>
            <person name="Huo Q."/>
            <person name="Li W."/>
            <person name="Guo W."/>
            <person name="Chen H."/>
            <person name="Chen S."/>
            <person name="Zhou L."/>
            <person name="Zhou L."/>
            <person name="Ni X."/>
            <person name="Tian J."/>
            <person name="Zhou Y."/>
            <person name="Sheng Y."/>
            <person name="Liu T."/>
            <person name="Pan Y."/>
            <person name="Xia L."/>
            <person name="Li J."/>
            <person name="Zhao F."/>
            <person name="Cao W."/>
        </authorList>
    </citation>
    <scope>NUCLEOTIDE SEQUENCE</scope>
    <source>
        <strain evidence="1">Rmic-2018</strain>
        <tissue evidence="1">Larvae</tissue>
    </source>
</reference>